<dbReference type="InterPro" id="IPR011051">
    <property type="entry name" value="RmlC_Cupin_sf"/>
</dbReference>
<dbReference type="EMBL" id="VUMB01000009">
    <property type="protein sequence ID" value="MSS39831.1"/>
    <property type="molecule type" value="Genomic_DNA"/>
</dbReference>
<name>A0A844FAF1_CLOSV</name>
<dbReference type="PANTHER" id="PTHR43346">
    <property type="entry name" value="LIGAND BINDING DOMAIN PROTEIN, PUTATIVE (AFU_ORTHOLOGUE AFUA_6G14370)-RELATED"/>
    <property type="match status" value="1"/>
</dbReference>
<dbReference type="Gene3D" id="2.60.120.10">
    <property type="entry name" value="Jelly Rolls"/>
    <property type="match status" value="1"/>
</dbReference>
<evidence type="ECO:0000313" key="2">
    <source>
        <dbReference type="EMBL" id="MSS39831.1"/>
    </source>
</evidence>
<dbReference type="Proteomes" id="UP000462363">
    <property type="component" value="Unassembled WGS sequence"/>
</dbReference>
<evidence type="ECO:0000259" key="1">
    <source>
        <dbReference type="Pfam" id="PF07883"/>
    </source>
</evidence>
<dbReference type="PANTHER" id="PTHR43346:SF1">
    <property type="entry name" value="QUERCETIN 2,3-DIOXYGENASE-RELATED"/>
    <property type="match status" value="1"/>
</dbReference>
<dbReference type="GeneID" id="62695585"/>
<organism evidence="2 3">
    <name type="scientific">Clostridium scindens (strain JCM 10418 / VPI 12708)</name>
    <dbReference type="NCBI Taxonomy" id="29347"/>
    <lineage>
        <taxon>Bacteria</taxon>
        <taxon>Bacillati</taxon>
        <taxon>Bacillota</taxon>
        <taxon>Clostridia</taxon>
        <taxon>Lachnospirales</taxon>
        <taxon>Lachnospiraceae</taxon>
    </lineage>
</organism>
<evidence type="ECO:0000313" key="3">
    <source>
        <dbReference type="Proteomes" id="UP000462363"/>
    </source>
</evidence>
<dbReference type="AlphaFoldDB" id="A0A844FAF1"/>
<dbReference type="InterPro" id="IPR013096">
    <property type="entry name" value="Cupin_2"/>
</dbReference>
<comment type="caution">
    <text evidence="2">The sequence shown here is derived from an EMBL/GenBank/DDBJ whole genome shotgun (WGS) entry which is preliminary data.</text>
</comment>
<gene>
    <name evidence="2" type="ORF">FYJ37_05590</name>
</gene>
<dbReference type="InterPro" id="IPR014710">
    <property type="entry name" value="RmlC-like_jellyroll"/>
</dbReference>
<feature type="domain" description="Cupin type-2" evidence="1">
    <location>
        <begin position="46"/>
        <end position="121"/>
    </location>
</feature>
<dbReference type="RefSeq" id="WP_004607937.1">
    <property type="nucleotide sequence ID" value="NZ_AP024846.1"/>
</dbReference>
<dbReference type="CDD" id="cd02223">
    <property type="entry name" value="cupin_Bh2720-like"/>
    <property type="match status" value="1"/>
</dbReference>
<sequence>MRYTENLRDNVDFGPGPFVVNIACATERNPFYRRAIWTGSHLQVTLMCIPPCGEIGLEVHPDNDQFLRLERGRGIIMMGACRERFEFQREVCQDDAIFVPAGTWHNLVNTGAEPIKLYSIYAPPHHPHGIIHRTKAESDARGD</sequence>
<protein>
    <submittedName>
        <fullName evidence="2">Cupin domain-containing protein</fullName>
    </submittedName>
</protein>
<proteinExistence type="predicted"/>
<dbReference type="InterPro" id="IPR052538">
    <property type="entry name" value="Flavonoid_dioxygenase-like"/>
</dbReference>
<accession>A0A844FAF1</accession>
<reference evidence="2 3" key="1">
    <citation type="submission" date="2019-08" db="EMBL/GenBank/DDBJ databases">
        <title>In-depth cultivation of the pig gut microbiome towards novel bacterial diversity and tailored functional studies.</title>
        <authorList>
            <person name="Wylensek D."/>
            <person name="Hitch T.C.A."/>
            <person name="Clavel T."/>
        </authorList>
    </citation>
    <scope>NUCLEOTIDE SEQUENCE [LARGE SCALE GENOMIC DNA]</scope>
    <source>
        <strain evidence="2 3">BL-389-WT-3D</strain>
    </source>
</reference>
<dbReference type="SUPFAM" id="SSF51182">
    <property type="entry name" value="RmlC-like cupins"/>
    <property type="match status" value="1"/>
</dbReference>
<dbReference type="Pfam" id="PF07883">
    <property type="entry name" value="Cupin_2"/>
    <property type="match status" value="1"/>
</dbReference>